<dbReference type="EMBL" id="CP098807">
    <property type="protein sequence ID" value="USJ21824.1"/>
    <property type="molecule type" value="Genomic_DNA"/>
</dbReference>
<dbReference type="Pfam" id="PF01370">
    <property type="entry name" value="Epimerase"/>
    <property type="match status" value="1"/>
</dbReference>
<dbReference type="InterPro" id="IPR036291">
    <property type="entry name" value="NAD(P)-bd_dom_sf"/>
</dbReference>
<dbReference type="FunFam" id="3.40.50.720:FF:000336">
    <property type="entry name" value="Aldehyde reductase"/>
    <property type="match status" value="1"/>
</dbReference>
<protein>
    <submittedName>
        <fullName evidence="4">NAD-dependent epimerase/dehydratase family protein</fullName>
    </submittedName>
</protein>
<dbReference type="PANTHER" id="PTHR10366:SF564">
    <property type="entry name" value="STEROL-4-ALPHA-CARBOXYLATE 3-DEHYDROGENASE, DECARBOXYLATING"/>
    <property type="match status" value="1"/>
</dbReference>
<reference evidence="4" key="1">
    <citation type="submission" date="2022-06" db="EMBL/GenBank/DDBJ databases">
        <title>Physiological and biochemical characterization and genomic elucidation of a strain of the genus Ensifer adhaerens M8 that combines arsenic oxidation and chromium reduction.</title>
        <authorList>
            <person name="Li X."/>
            <person name="Yu c."/>
        </authorList>
    </citation>
    <scope>NUCLEOTIDE SEQUENCE</scope>
    <source>
        <strain evidence="4">M8</strain>
    </source>
</reference>
<evidence type="ECO:0000256" key="1">
    <source>
        <dbReference type="ARBA" id="ARBA00023002"/>
    </source>
</evidence>
<dbReference type="Proteomes" id="UP001055460">
    <property type="component" value="Chromosome"/>
</dbReference>
<dbReference type="RefSeq" id="WP_110818672.1">
    <property type="nucleotide sequence ID" value="NZ_CAXURO020000001.1"/>
</dbReference>
<dbReference type="InterPro" id="IPR001509">
    <property type="entry name" value="Epimerase_deHydtase"/>
</dbReference>
<organism evidence="4 5">
    <name type="scientific">Ensifer adhaerens</name>
    <name type="common">Sinorhizobium morelense</name>
    <dbReference type="NCBI Taxonomy" id="106592"/>
    <lineage>
        <taxon>Bacteria</taxon>
        <taxon>Pseudomonadati</taxon>
        <taxon>Pseudomonadota</taxon>
        <taxon>Alphaproteobacteria</taxon>
        <taxon>Hyphomicrobiales</taxon>
        <taxon>Rhizobiaceae</taxon>
        <taxon>Sinorhizobium/Ensifer group</taxon>
        <taxon>Ensifer</taxon>
    </lineage>
</organism>
<dbReference type="AlphaFoldDB" id="A0A9Q8Y624"/>
<dbReference type="PANTHER" id="PTHR10366">
    <property type="entry name" value="NAD DEPENDENT EPIMERASE/DEHYDRATASE"/>
    <property type="match status" value="1"/>
</dbReference>
<dbReference type="OrthoDB" id="9778052at2"/>
<proteinExistence type="inferred from homology"/>
<accession>A0A9Q8Y624</accession>
<comment type="similarity">
    <text evidence="2">Belongs to the NAD(P)-dependent epimerase/dehydratase family. Dihydroflavonol-4-reductase subfamily.</text>
</comment>
<evidence type="ECO:0000313" key="4">
    <source>
        <dbReference type="EMBL" id="USJ21824.1"/>
    </source>
</evidence>
<feature type="domain" description="NAD-dependent epimerase/dehydratase" evidence="3">
    <location>
        <begin position="5"/>
        <end position="239"/>
    </location>
</feature>
<name>A0A9Q8Y624_ENSAD</name>
<sequence>MNECVLVTGGTGFVARWCIVSLLEGGYHVRATLRDLAKADAVRRSIAAVSDATDRLSFARADLTGDDGWAEAMEGCTYVLHVASPLGGIPGGGRDAYVTPAREGTLRVLSAAVDAGVRRVVMTSAAATTRPPLDSGLASDETRWADPDDPQFDNYRVSKILAERAAWKFMEGKATEFATVLPGAVFGPVLSSENLGSVKIIGDLVGGRPRFLPRLGFWVVDVRDLADLHVTAMTAPEAAGERFLAAGDFQWMEEIAATLRLGLGVDGRKVPTRRLPTALVRLLAPLSADLKPLAPLLGRKFALSSDKARRLLGFAPRPVNATILDCARSLIAAGGR</sequence>
<gene>
    <name evidence="4" type="ORF">NE863_10875</name>
</gene>
<evidence type="ECO:0000313" key="5">
    <source>
        <dbReference type="Proteomes" id="UP001055460"/>
    </source>
</evidence>
<dbReference type="Gene3D" id="3.40.50.720">
    <property type="entry name" value="NAD(P)-binding Rossmann-like Domain"/>
    <property type="match status" value="1"/>
</dbReference>
<keyword evidence="1" id="KW-0560">Oxidoreductase</keyword>
<dbReference type="SUPFAM" id="SSF51735">
    <property type="entry name" value="NAD(P)-binding Rossmann-fold domains"/>
    <property type="match status" value="1"/>
</dbReference>
<dbReference type="GO" id="GO:0016616">
    <property type="term" value="F:oxidoreductase activity, acting on the CH-OH group of donors, NAD or NADP as acceptor"/>
    <property type="evidence" value="ECO:0007669"/>
    <property type="project" value="TreeGrafter"/>
</dbReference>
<evidence type="ECO:0000259" key="3">
    <source>
        <dbReference type="Pfam" id="PF01370"/>
    </source>
</evidence>
<evidence type="ECO:0000256" key="2">
    <source>
        <dbReference type="ARBA" id="ARBA00023445"/>
    </source>
</evidence>
<dbReference type="InterPro" id="IPR050425">
    <property type="entry name" value="NAD(P)_dehydrat-like"/>
</dbReference>